<accession>A0A1I6YG69</accession>
<protein>
    <submittedName>
        <fullName evidence="4">Acetyl esterase</fullName>
    </submittedName>
</protein>
<dbReference type="GO" id="GO:0016787">
    <property type="term" value="F:hydrolase activity"/>
    <property type="evidence" value="ECO:0007669"/>
    <property type="project" value="UniProtKB-KW"/>
</dbReference>
<dbReference type="RefSeq" id="WP_167378284.1">
    <property type="nucleotide sequence ID" value="NZ_FPBH01000001.1"/>
</dbReference>
<dbReference type="AlphaFoldDB" id="A0A1I6YG69"/>
<dbReference type="InterPro" id="IPR029058">
    <property type="entry name" value="AB_hydrolase_fold"/>
</dbReference>
<feature type="domain" description="Alpha/beta hydrolase fold-3" evidence="3">
    <location>
        <begin position="80"/>
        <end position="288"/>
    </location>
</feature>
<reference evidence="4 5" key="1">
    <citation type="submission" date="2016-10" db="EMBL/GenBank/DDBJ databases">
        <authorList>
            <person name="de Groot N.N."/>
        </authorList>
    </citation>
    <scope>NUCLEOTIDE SEQUENCE [LARGE SCALE GENOMIC DNA]</scope>
    <source>
        <strain evidence="4 5">LMG 27731</strain>
    </source>
</reference>
<comment type="similarity">
    <text evidence="1">Belongs to the 'GDXG' lipolytic enzyme family.</text>
</comment>
<evidence type="ECO:0000259" key="3">
    <source>
        <dbReference type="Pfam" id="PF07859"/>
    </source>
</evidence>
<evidence type="ECO:0000313" key="4">
    <source>
        <dbReference type="EMBL" id="SFT49297.1"/>
    </source>
</evidence>
<dbReference type="InterPro" id="IPR050300">
    <property type="entry name" value="GDXG_lipolytic_enzyme"/>
</dbReference>
<organism evidence="4 5">
    <name type="scientific">Paraburkholderia aspalathi</name>
    <dbReference type="NCBI Taxonomy" id="1324617"/>
    <lineage>
        <taxon>Bacteria</taxon>
        <taxon>Pseudomonadati</taxon>
        <taxon>Pseudomonadota</taxon>
        <taxon>Betaproteobacteria</taxon>
        <taxon>Burkholderiales</taxon>
        <taxon>Burkholderiaceae</taxon>
        <taxon>Paraburkholderia</taxon>
    </lineage>
</organism>
<dbReference type="SUPFAM" id="SSF53474">
    <property type="entry name" value="alpha/beta-Hydrolases"/>
    <property type="match status" value="1"/>
</dbReference>
<sequence>MNEAEAGISEGMRVFIRTVATFQSATDDWPGRRAAFVRQCAHFTPHAPDRLVVSDQMIGGVMTRCYRPARRAPRDGWAVLVLFHGGGWTVGSHTTHDWFAHALLQRADLAIVAVDYRLAPEARFPAPLDDGLAVWDALGDAATSLQIDPERRAVAGDSAGGTLAAALCIALRDRVDAEAQTQPQAQVLMYPVVSASQTFASLEQFAQAPMLSARGLADSIALYLPNESDRRLSLAMPLESRDLSRLPPTLMMVAMQDVLRDQCIEYAARLRESGVEVDVWHGDGLVHAGLRATQLPEVAIAYDRIAAFLTGRGVAPYRQPE</sequence>
<dbReference type="EMBL" id="FPBH01000001">
    <property type="protein sequence ID" value="SFT49297.1"/>
    <property type="molecule type" value="Genomic_DNA"/>
</dbReference>
<evidence type="ECO:0000256" key="2">
    <source>
        <dbReference type="ARBA" id="ARBA00022801"/>
    </source>
</evidence>
<proteinExistence type="inferred from homology"/>
<dbReference type="PROSITE" id="PS01173">
    <property type="entry name" value="LIPASE_GDXG_HIS"/>
    <property type="match status" value="1"/>
</dbReference>
<name>A0A1I6YG69_9BURK</name>
<evidence type="ECO:0000313" key="5">
    <source>
        <dbReference type="Proteomes" id="UP000198844"/>
    </source>
</evidence>
<evidence type="ECO:0000256" key="1">
    <source>
        <dbReference type="ARBA" id="ARBA00010515"/>
    </source>
</evidence>
<gene>
    <name evidence="4" type="ORF">SAMN05192563_1001475</name>
</gene>
<keyword evidence="2" id="KW-0378">Hydrolase</keyword>
<dbReference type="PANTHER" id="PTHR48081">
    <property type="entry name" value="AB HYDROLASE SUPERFAMILY PROTEIN C4A8.06C"/>
    <property type="match status" value="1"/>
</dbReference>
<dbReference type="PANTHER" id="PTHR48081:SF8">
    <property type="entry name" value="ALPHA_BETA HYDROLASE FOLD-3 DOMAIN-CONTAINING PROTEIN-RELATED"/>
    <property type="match status" value="1"/>
</dbReference>
<dbReference type="InterPro" id="IPR002168">
    <property type="entry name" value="Lipase_GDXG_HIS_AS"/>
</dbReference>
<dbReference type="Proteomes" id="UP000198844">
    <property type="component" value="Unassembled WGS sequence"/>
</dbReference>
<dbReference type="Pfam" id="PF07859">
    <property type="entry name" value="Abhydrolase_3"/>
    <property type="match status" value="1"/>
</dbReference>
<dbReference type="InterPro" id="IPR013094">
    <property type="entry name" value="AB_hydrolase_3"/>
</dbReference>
<dbReference type="Gene3D" id="3.40.50.1820">
    <property type="entry name" value="alpha/beta hydrolase"/>
    <property type="match status" value="1"/>
</dbReference>